<feature type="chain" id="PRO_5006028016" description="DUF2931 family protein" evidence="1">
    <location>
        <begin position="22"/>
        <end position="198"/>
    </location>
</feature>
<feature type="signal peptide" evidence="1">
    <location>
        <begin position="1"/>
        <end position="21"/>
    </location>
</feature>
<comment type="caution">
    <text evidence="2">The sequence shown here is derived from an EMBL/GenBank/DDBJ whole genome shotgun (WGS) entry which is preliminary data.</text>
</comment>
<evidence type="ECO:0000313" key="3">
    <source>
        <dbReference type="Proteomes" id="UP000050416"/>
    </source>
</evidence>
<dbReference type="PROSITE" id="PS51257">
    <property type="entry name" value="PROKAR_LIPOPROTEIN"/>
    <property type="match status" value="1"/>
</dbReference>
<keyword evidence="1" id="KW-0732">Signal</keyword>
<evidence type="ECO:0000313" key="2">
    <source>
        <dbReference type="EMBL" id="KPQ26882.1"/>
    </source>
</evidence>
<sequence>MPSIKLLTSVLLALAVLTSTACGSEPKTYDFAVQVAGGPERWPVWIEEVIFDDNWSARGGSKESGFNQRPPQGGIIVVDPKPAPTKVYARWFSYRTQTFYETTFQLPDDLDEKLDDWYSQYPRQDYQYMHYLVVGFSGKGEAIAWWKASCLPCGRDRNQAFSKPLIDKVSAKVVSGDADEYRARTIEHIKRGIIPSPW</sequence>
<dbReference type="EMBL" id="LJZQ01000041">
    <property type="protein sequence ID" value="KPQ26882.1"/>
    <property type="molecule type" value="Genomic_DNA"/>
</dbReference>
<gene>
    <name evidence="2" type="ORF">HLUCCX14_17085</name>
</gene>
<protein>
    <recommendedName>
        <fullName evidence="4">DUF2931 family protein</fullName>
    </recommendedName>
</protein>
<name>A0A0N8KK16_9GAMM</name>
<organism evidence="2 3">
    <name type="scientific">Marinobacter excellens HL-55</name>
    <dbReference type="NCBI Taxonomy" id="1305731"/>
    <lineage>
        <taxon>Bacteria</taxon>
        <taxon>Pseudomonadati</taxon>
        <taxon>Pseudomonadota</taxon>
        <taxon>Gammaproteobacteria</taxon>
        <taxon>Pseudomonadales</taxon>
        <taxon>Marinobacteraceae</taxon>
        <taxon>Marinobacter</taxon>
    </lineage>
</organism>
<reference evidence="2 3" key="1">
    <citation type="submission" date="2015-09" db="EMBL/GenBank/DDBJ databases">
        <title>Identification and resolution of microdiversity through metagenomic sequencing of parallel consortia.</title>
        <authorList>
            <person name="Nelson W.C."/>
            <person name="Romine M.F."/>
            <person name="Lindemann S.R."/>
        </authorList>
    </citation>
    <scope>NUCLEOTIDE SEQUENCE [LARGE SCALE GENOMIC DNA]</scope>
    <source>
        <strain evidence="2">HL-55</strain>
    </source>
</reference>
<proteinExistence type="predicted"/>
<dbReference type="STRING" id="1305731.GCA_000934705_00190"/>
<accession>A0A0N8KK16</accession>
<dbReference type="InterPro" id="IPR021326">
    <property type="entry name" value="DUF2931"/>
</dbReference>
<dbReference type="Pfam" id="PF11153">
    <property type="entry name" value="DUF2931"/>
    <property type="match status" value="1"/>
</dbReference>
<dbReference type="Proteomes" id="UP000050416">
    <property type="component" value="Unassembled WGS sequence"/>
</dbReference>
<dbReference type="PATRIC" id="fig|1305731.5.peg.2381"/>
<evidence type="ECO:0008006" key="4">
    <source>
        <dbReference type="Google" id="ProtNLM"/>
    </source>
</evidence>
<dbReference type="OrthoDB" id="6369105at2"/>
<dbReference type="AlphaFoldDB" id="A0A0N8KK16"/>
<evidence type="ECO:0000256" key="1">
    <source>
        <dbReference type="SAM" id="SignalP"/>
    </source>
</evidence>